<organism evidence="3 4">
    <name type="scientific">Thioclava indica</name>
    <dbReference type="NCBI Taxonomy" id="1353528"/>
    <lineage>
        <taxon>Bacteria</taxon>
        <taxon>Pseudomonadati</taxon>
        <taxon>Pseudomonadota</taxon>
        <taxon>Alphaproteobacteria</taxon>
        <taxon>Rhodobacterales</taxon>
        <taxon>Paracoccaceae</taxon>
        <taxon>Thioclava</taxon>
    </lineage>
</organism>
<keyword evidence="2" id="KW-0732">Signal</keyword>
<evidence type="ECO:0000313" key="3">
    <source>
        <dbReference type="EMBL" id="KEO53876.1"/>
    </source>
</evidence>
<dbReference type="RefSeq" id="WP_038132616.1">
    <property type="nucleotide sequence ID" value="NZ_AUNB01000062.1"/>
</dbReference>
<dbReference type="AlphaFoldDB" id="A0A074J8J9"/>
<gene>
    <name evidence="3" type="ORF">DT23_06815</name>
</gene>
<accession>A0A074J8J9</accession>
<dbReference type="Proteomes" id="UP000027471">
    <property type="component" value="Unassembled WGS sequence"/>
</dbReference>
<evidence type="ECO:0000256" key="1">
    <source>
        <dbReference type="SAM" id="MobiDB-lite"/>
    </source>
</evidence>
<evidence type="ECO:0000256" key="2">
    <source>
        <dbReference type="SAM" id="SignalP"/>
    </source>
</evidence>
<proteinExistence type="predicted"/>
<evidence type="ECO:0008006" key="5">
    <source>
        <dbReference type="Google" id="ProtNLM"/>
    </source>
</evidence>
<evidence type="ECO:0000313" key="4">
    <source>
        <dbReference type="Proteomes" id="UP000027471"/>
    </source>
</evidence>
<feature type="signal peptide" evidence="2">
    <location>
        <begin position="1"/>
        <end position="19"/>
    </location>
</feature>
<sequence length="131" mass="13839">MTHSYFLPVFAVSAASVLAGCTAPDHPDRAFDAYTAPADVSSEGYVSPYATQPGYDVTRPSTAATDTNPINAPARVRAAAVIPATGQSAMITDRPLTLNERERISAEKCRSVGKILVSTRHVGNSTLAECR</sequence>
<dbReference type="STRING" id="1353528.DT23_06815"/>
<name>A0A074J8J9_9RHOB</name>
<reference evidence="3 4" key="1">
    <citation type="journal article" date="2015" name="Antonie Van Leeuwenhoek">
        <title>Thioclava indica sp. nov., isolated from surface seawater of the Indian Ocean.</title>
        <authorList>
            <person name="Liu Y."/>
            <person name="Lai Q."/>
            <person name="Du J."/>
            <person name="Xu H."/>
            <person name="Jiang L."/>
            <person name="Shao Z."/>
        </authorList>
    </citation>
    <scope>NUCLEOTIDE SEQUENCE [LARGE SCALE GENOMIC DNA]</scope>
    <source>
        <strain evidence="3 4">DT23-4</strain>
    </source>
</reference>
<feature type="chain" id="PRO_5001694611" description="Surface antigen domain-containing protein" evidence="2">
    <location>
        <begin position="20"/>
        <end position="131"/>
    </location>
</feature>
<feature type="region of interest" description="Disordered" evidence="1">
    <location>
        <begin position="51"/>
        <end position="70"/>
    </location>
</feature>
<protein>
    <recommendedName>
        <fullName evidence="5">Surface antigen domain-containing protein</fullName>
    </recommendedName>
</protein>
<keyword evidence="4" id="KW-1185">Reference proteome</keyword>
<comment type="caution">
    <text evidence="3">The sequence shown here is derived from an EMBL/GenBank/DDBJ whole genome shotgun (WGS) entry which is preliminary data.</text>
</comment>
<dbReference type="EMBL" id="AUNB01000062">
    <property type="protein sequence ID" value="KEO53876.1"/>
    <property type="molecule type" value="Genomic_DNA"/>
</dbReference>